<keyword evidence="1" id="KW-0732">Signal</keyword>
<evidence type="ECO:0000256" key="1">
    <source>
        <dbReference type="SAM" id="SignalP"/>
    </source>
</evidence>
<name>A0A9D3WAL5_9ROSI</name>
<organism evidence="2 3">
    <name type="scientific">Gossypium stocksii</name>
    <dbReference type="NCBI Taxonomy" id="47602"/>
    <lineage>
        <taxon>Eukaryota</taxon>
        <taxon>Viridiplantae</taxon>
        <taxon>Streptophyta</taxon>
        <taxon>Embryophyta</taxon>
        <taxon>Tracheophyta</taxon>
        <taxon>Spermatophyta</taxon>
        <taxon>Magnoliopsida</taxon>
        <taxon>eudicotyledons</taxon>
        <taxon>Gunneridae</taxon>
        <taxon>Pentapetalae</taxon>
        <taxon>rosids</taxon>
        <taxon>malvids</taxon>
        <taxon>Malvales</taxon>
        <taxon>Malvaceae</taxon>
        <taxon>Malvoideae</taxon>
        <taxon>Gossypium</taxon>
    </lineage>
</organism>
<comment type="caution">
    <text evidence="2">The sequence shown here is derived from an EMBL/GenBank/DDBJ whole genome shotgun (WGS) entry which is preliminary data.</text>
</comment>
<reference evidence="2 3" key="1">
    <citation type="journal article" date="2021" name="Plant Biotechnol. J.">
        <title>Multi-omics assisted identification of the key and species-specific regulatory components of drought-tolerant mechanisms in Gossypium stocksii.</title>
        <authorList>
            <person name="Yu D."/>
            <person name="Ke L."/>
            <person name="Zhang D."/>
            <person name="Wu Y."/>
            <person name="Sun Y."/>
            <person name="Mei J."/>
            <person name="Sun J."/>
            <person name="Sun Y."/>
        </authorList>
    </citation>
    <scope>NUCLEOTIDE SEQUENCE [LARGE SCALE GENOMIC DNA]</scope>
    <source>
        <strain evidence="3">cv. E1</strain>
        <tissue evidence="2">Leaf</tissue>
    </source>
</reference>
<dbReference type="AlphaFoldDB" id="A0A9D3WAL5"/>
<feature type="chain" id="PRO_5039592625" evidence="1">
    <location>
        <begin position="22"/>
        <end position="138"/>
    </location>
</feature>
<accession>A0A9D3WAL5</accession>
<sequence>MLGGTIFVFNLFFFFNNQIHQNCDDSHEEHFQQVKSQIFSNLKVSEEISKTTFRQSLSSKLDVVPVMTTGTTSLEEQMMPLAKVVESIATSIKGTKDKAAFMMTQIERLNGSNQTLANETQHQTLQKVTETKTDEKGI</sequence>
<feature type="signal peptide" evidence="1">
    <location>
        <begin position="1"/>
        <end position="21"/>
    </location>
</feature>
<proteinExistence type="predicted"/>
<evidence type="ECO:0000313" key="2">
    <source>
        <dbReference type="EMBL" id="KAH1115205.1"/>
    </source>
</evidence>
<gene>
    <name evidence="2" type="ORF">J1N35_008583</name>
</gene>
<protein>
    <submittedName>
        <fullName evidence="2">Uncharacterized protein</fullName>
    </submittedName>
</protein>
<dbReference type="Proteomes" id="UP000828251">
    <property type="component" value="Unassembled WGS sequence"/>
</dbReference>
<evidence type="ECO:0000313" key="3">
    <source>
        <dbReference type="Proteomes" id="UP000828251"/>
    </source>
</evidence>
<keyword evidence="3" id="KW-1185">Reference proteome</keyword>
<dbReference type="EMBL" id="JAIQCV010000003">
    <property type="protein sequence ID" value="KAH1115205.1"/>
    <property type="molecule type" value="Genomic_DNA"/>
</dbReference>